<sequence length="993" mass="106574">IKHAFHLERERGWGWGWGWGSYSVSGGECGCGFEVGTKNKKMDRVMVGKPSSPPATAAASSAGASSPTVPVNVVSIDCTDLGKGAKAVNLSEAGSLLPWTFLSMGAAGSAPGSSQPSCRPWERADLLKRLATYKPATWSGKHKVASSLACARRGWVNVDVDTIACEACSAYLSFAMSPFWTNDEAISASEAFAEQLDTGHRGTCPWKGNSCSESLVQFPRTPPSALIGGYNDRCDALLQFSSLPVVSGSAIDWMRHCRGPQVDRLLTNLQPVTISEFSGRADNMPGAELSREEVACIYYQAQRLISLCGWEPRLVPNVVDCEEHSAQSARNAFSCGPGQDQFRPACDPGPSLLLYSRAAQLEKRDILKKKISISESRCSPASAVLDCSLCGATVRICSFVTVPRPSRFLPSLNDLTDTSKKFVLTRGISAASGVDGWCAVDTMERENFEGRDEAEEAATTAEGKSHSDVGMDLNLTIAGGPSPTDFGPPALAVPLEDPMQDRDPMLRQPAGSEVGDHAASYESWGPRTRKRSMDEGGSTVDRPVGRLHHADSAEGTVVDRDADEVNDGSQYYGGPSKRTRTTESMAADRISYFKDVSYPGPSHSAAFEREIEVEGFNHCKRRTMEASLQEGNQQRYGGQSRRDSARESSVIAMDTCYHSLQENSMESVENFPVDDDDVQGPPPSMDKNADVNENSELNFSIQAQQSTCLQPEAGRVGGETDLSTSDEGDGTLNGENATFEVRGGFSFGISGGSVGMGASHEAEIHGADVSVHRTESIVGEADQVAEVTENQGQTGEFVPDRGLMGEFVPEEAEREDVHGDSHDMMMSHSVGRAYTGSKIGGSNEGESLESGQKSSRTVGREEKNQPTVTHNAIILGSDHEVSKEEVTDAGKDSYVVDYVIPGSPCDDVDRIERQLNKGILSKDEAGEFDPIQQHHHFCPWVNGNVAAAGCSSSGGAMALCEWQLTLDALDAYHTQGHVPAATMESESAASLYK</sequence>
<dbReference type="EMBL" id="JAHRHJ020000004">
    <property type="protein sequence ID" value="KAH9318648.1"/>
    <property type="molecule type" value="Genomic_DNA"/>
</dbReference>
<feature type="non-terminal residue" evidence="5">
    <location>
        <position position="1"/>
    </location>
</feature>
<keyword evidence="2" id="KW-0539">Nucleus</keyword>
<feature type="region of interest" description="Disordered" evidence="3">
    <location>
        <begin position="497"/>
        <end position="582"/>
    </location>
</feature>
<gene>
    <name evidence="5" type="ORF">KI387_020417</name>
</gene>
<dbReference type="OMA" id="HSAKNAD"/>
<proteinExistence type="predicted"/>
<protein>
    <recommendedName>
        <fullName evidence="4">C3HC-type domain-containing protein</fullName>
    </recommendedName>
</protein>
<comment type="subcellular location">
    <subcellularLocation>
        <location evidence="1">Nucleus</location>
    </subcellularLocation>
</comment>
<dbReference type="Pfam" id="PF07967">
    <property type="entry name" value="zf-C3HC"/>
    <property type="match status" value="1"/>
</dbReference>
<feature type="region of interest" description="Disordered" evidence="3">
    <location>
        <begin position="713"/>
        <end position="735"/>
    </location>
</feature>
<comment type="caution">
    <text evidence="5">The sequence shown here is derived from an EMBL/GenBank/DDBJ whole genome shotgun (WGS) entry which is preliminary data.</text>
</comment>
<feature type="domain" description="C3HC-type" evidence="4">
    <location>
        <begin position="120"/>
        <end position="245"/>
    </location>
</feature>
<feature type="region of interest" description="Disordered" evidence="3">
    <location>
        <begin position="625"/>
        <end position="646"/>
    </location>
</feature>
<evidence type="ECO:0000256" key="3">
    <source>
        <dbReference type="SAM" id="MobiDB-lite"/>
    </source>
</evidence>
<dbReference type="GO" id="GO:0008270">
    <property type="term" value="F:zinc ion binding"/>
    <property type="evidence" value="ECO:0007669"/>
    <property type="project" value="InterPro"/>
</dbReference>
<evidence type="ECO:0000313" key="6">
    <source>
        <dbReference type="Proteomes" id="UP000824469"/>
    </source>
</evidence>
<dbReference type="PANTHER" id="PTHR15835:SF16">
    <property type="entry name" value="F20D23.9 PROTEIN"/>
    <property type="match status" value="1"/>
</dbReference>
<evidence type="ECO:0000313" key="5">
    <source>
        <dbReference type="EMBL" id="KAH9318648.1"/>
    </source>
</evidence>
<feature type="compositionally biased region" description="Basic and acidic residues" evidence="3">
    <location>
        <begin position="548"/>
        <end position="560"/>
    </location>
</feature>
<dbReference type="PANTHER" id="PTHR15835">
    <property type="entry name" value="NUCLEAR-INTERACTING PARTNER OF ALK"/>
    <property type="match status" value="1"/>
</dbReference>
<feature type="region of interest" description="Disordered" evidence="3">
    <location>
        <begin position="44"/>
        <end position="68"/>
    </location>
</feature>
<feature type="compositionally biased region" description="Low complexity" evidence="3">
    <location>
        <begin position="54"/>
        <end position="68"/>
    </location>
</feature>
<feature type="region of interest" description="Disordered" evidence="3">
    <location>
        <begin position="835"/>
        <end position="866"/>
    </location>
</feature>
<dbReference type="Proteomes" id="UP000824469">
    <property type="component" value="Unassembled WGS sequence"/>
</dbReference>
<keyword evidence="6" id="KW-1185">Reference proteome</keyword>
<dbReference type="InterPro" id="IPR012935">
    <property type="entry name" value="NuBaID_N"/>
</dbReference>
<feature type="non-terminal residue" evidence="5">
    <location>
        <position position="993"/>
    </location>
</feature>
<dbReference type="AlphaFoldDB" id="A0AA38LBG4"/>
<accession>A0AA38LBG4</accession>
<name>A0AA38LBG4_TAXCH</name>
<evidence type="ECO:0000256" key="2">
    <source>
        <dbReference type="ARBA" id="ARBA00023242"/>
    </source>
</evidence>
<evidence type="ECO:0000256" key="1">
    <source>
        <dbReference type="ARBA" id="ARBA00004123"/>
    </source>
</evidence>
<dbReference type="GO" id="GO:0005634">
    <property type="term" value="C:nucleus"/>
    <property type="evidence" value="ECO:0007669"/>
    <property type="project" value="UniProtKB-SubCell"/>
</dbReference>
<organism evidence="5 6">
    <name type="scientific">Taxus chinensis</name>
    <name type="common">Chinese yew</name>
    <name type="synonym">Taxus wallichiana var. chinensis</name>
    <dbReference type="NCBI Taxonomy" id="29808"/>
    <lineage>
        <taxon>Eukaryota</taxon>
        <taxon>Viridiplantae</taxon>
        <taxon>Streptophyta</taxon>
        <taxon>Embryophyta</taxon>
        <taxon>Tracheophyta</taxon>
        <taxon>Spermatophyta</taxon>
        <taxon>Pinopsida</taxon>
        <taxon>Pinidae</taxon>
        <taxon>Conifers II</taxon>
        <taxon>Cupressales</taxon>
        <taxon>Taxaceae</taxon>
        <taxon>Taxus</taxon>
    </lineage>
</organism>
<evidence type="ECO:0000259" key="4">
    <source>
        <dbReference type="Pfam" id="PF07967"/>
    </source>
</evidence>
<reference evidence="5 6" key="1">
    <citation type="journal article" date="2021" name="Nat. Plants">
        <title>The Taxus genome provides insights into paclitaxel biosynthesis.</title>
        <authorList>
            <person name="Xiong X."/>
            <person name="Gou J."/>
            <person name="Liao Q."/>
            <person name="Li Y."/>
            <person name="Zhou Q."/>
            <person name="Bi G."/>
            <person name="Li C."/>
            <person name="Du R."/>
            <person name="Wang X."/>
            <person name="Sun T."/>
            <person name="Guo L."/>
            <person name="Liang H."/>
            <person name="Lu P."/>
            <person name="Wu Y."/>
            <person name="Zhang Z."/>
            <person name="Ro D.K."/>
            <person name="Shang Y."/>
            <person name="Huang S."/>
            <person name="Yan J."/>
        </authorList>
    </citation>
    <scope>NUCLEOTIDE SEQUENCE [LARGE SCALE GENOMIC DNA]</scope>
    <source>
        <strain evidence="5">Ta-2019</strain>
    </source>
</reference>